<dbReference type="Proteomes" id="UP000789739">
    <property type="component" value="Unassembled WGS sequence"/>
</dbReference>
<proteinExistence type="predicted"/>
<dbReference type="OrthoDB" id="2333362at2759"/>
<keyword evidence="2" id="KW-1185">Reference proteome</keyword>
<sequence>MPSDAYTSFAPTTERAVGRRSRVGFPADYPLAFQAAGEYPHSNLKFDAKRGVFIETDQDLLNAHLESASQYERSPLTTRERSILAQTTPRRISTAALSYRSSRRLPTYTSSTPSHRVPVTPPISVTRSNIFSAVPPSAFTEAGRIFVPLVEGVTLRKCSEVCISDFDKEEKLKSNASIITSFDPEKDKELYEKAIEIYKYFRDIGDKDSKKK</sequence>
<evidence type="ECO:0000313" key="1">
    <source>
        <dbReference type="EMBL" id="CAG8471259.1"/>
    </source>
</evidence>
<accession>A0A9N8Z3P4</accession>
<gene>
    <name evidence="1" type="ORF">PBRASI_LOCUS1083</name>
</gene>
<organism evidence="1 2">
    <name type="scientific">Paraglomus brasilianum</name>
    <dbReference type="NCBI Taxonomy" id="144538"/>
    <lineage>
        <taxon>Eukaryota</taxon>
        <taxon>Fungi</taxon>
        <taxon>Fungi incertae sedis</taxon>
        <taxon>Mucoromycota</taxon>
        <taxon>Glomeromycotina</taxon>
        <taxon>Glomeromycetes</taxon>
        <taxon>Paraglomerales</taxon>
        <taxon>Paraglomeraceae</taxon>
        <taxon>Paraglomus</taxon>
    </lineage>
</organism>
<protein>
    <submittedName>
        <fullName evidence="1">11753_t:CDS:1</fullName>
    </submittedName>
</protein>
<dbReference type="AlphaFoldDB" id="A0A9N8Z3P4"/>
<evidence type="ECO:0000313" key="2">
    <source>
        <dbReference type="Proteomes" id="UP000789739"/>
    </source>
</evidence>
<reference evidence="1" key="1">
    <citation type="submission" date="2021-06" db="EMBL/GenBank/DDBJ databases">
        <authorList>
            <person name="Kallberg Y."/>
            <person name="Tangrot J."/>
            <person name="Rosling A."/>
        </authorList>
    </citation>
    <scope>NUCLEOTIDE SEQUENCE</scope>
    <source>
        <strain evidence="1">BR232B</strain>
    </source>
</reference>
<dbReference type="EMBL" id="CAJVPI010000064">
    <property type="protein sequence ID" value="CAG8471259.1"/>
    <property type="molecule type" value="Genomic_DNA"/>
</dbReference>
<comment type="caution">
    <text evidence="1">The sequence shown here is derived from an EMBL/GenBank/DDBJ whole genome shotgun (WGS) entry which is preliminary data.</text>
</comment>
<name>A0A9N8Z3P4_9GLOM</name>